<evidence type="ECO:0000313" key="6">
    <source>
        <dbReference type="EMBL" id="SDR71679.1"/>
    </source>
</evidence>
<evidence type="ECO:0000256" key="1">
    <source>
        <dbReference type="PIRSR" id="PIRSR637460-1"/>
    </source>
</evidence>
<dbReference type="RefSeq" id="WP_091408847.1">
    <property type="nucleotide sequence ID" value="NZ_LT629749.1"/>
</dbReference>
<feature type="active site" description="Nucleophile" evidence="1">
    <location>
        <position position="38"/>
    </location>
</feature>
<name>A0A1H1LCT9_9ACTN</name>
<evidence type="ECO:0000256" key="3">
    <source>
        <dbReference type="SAM" id="MobiDB-lite"/>
    </source>
</evidence>
<dbReference type="PANTHER" id="PTHR37981">
    <property type="entry name" value="LIPASE 2"/>
    <property type="match status" value="1"/>
</dbReference>
<dbReference type="PROSITE" id="PS51318">
    <property type="entry name" value="TAT"/>
    <property type="match status" value="1"/>
</dbReference>
<keyword evidence="2" id="KW-1015">Disulfide bond</keyword>
<dbReference type="InterPro" id="IPR037460">
    <property type="entry name" value="SEST-like"/>
</dbReference>
<dbReference type="STRING" id="546871.SAMN04488543_0182"/>
<feature type="signal peptide" evidence="4">
    <location>
        <begin position="1"/>
        <end position="27"/>
    </location>
</feature>
<feature type="active site" evidence="1">
    <location>
        <position position="245"/>
    </location>
</feature>
<dbReference type="InterPro" id="IPR006311">
    <property type="entry name" value="TAT_signal"/>
</dbReference>
<evidence type="ECO:0000259" key="5">
    <source>
        <dbReference type="Pfam" id="PF13472"/>
    </source>
</evidence>
<protein>
    <submittedName>
        <fullName evidence="6">GDSL-like Lipase/Acylhydrolase family protein</fullName>
    </submittedName>
</protein>
<feature type="disulfide bond" evidence="2">
    <location>
        <begin position="120"/>
        <end position="129"/>
    </location>
</feature>
<feature type="domain" description="SGNH hydrolase-type esterase" evidence="5">
    <location>
        <begin position="34"/>
        <end position="252"/>
    </location>
</feature>
<dbReference type="Gene3D" id="3.40.50.1110">
    <property type="entry name" value="SGNH hydrolase"/>
    <property type="match status" value="1"/>
</dbReference>
<dbReference type="Pfam" id="PF13472">
    <property type="entry name" value="Lipase_GDSL_2"/>
    <property type="match status" value="1"/>
</dbReference>
<evidence type="ECO:0000256" key="4">
    <source>
        <dbReference type="SAM" id="SignalP"/>
    </source>
</evidence>
<dbReference type="PANTHER" id="PTHR37981:SF1">
    <property type="entry name" value="SGNH HYDROLASE-TYPE ESTERASE DOMAIN-CONTAINING PROTEIN"/>
    <property type="match status" value="1"/>
</dbReference>
<proteinExistence type="predicted"/>
<organism evidence="6 7">
    <name type="scientific">Friedmanniella luteola</name>
    <dbReference type="NCBI Taxonomy" id="546871"/>
    <lineage>
        <taxon>Bacteria</taxon>
        <taxon>Bacillati</taxon>
        <taxon>Actinomycetota</taxon>
        <taxon>Actinomycetes</taxon>
        <taxon>Propionibacteriales</taxon>
        <taxon>Nocardioidaceae</taxon>
        <taxon>Friedmanniella</taxon>
    </lineage>
</organism>
<accession>A0A1H1LCT9</accession>
<reference evidence="6 7" key="1">
    <citation type="submission" date="2016-10" db="EMBL/GenBank/DDBJ databases">
        <authorList>
            <person name="de Groot N.N."/>
        </authorList>
    </citation>
    <scope>NUCLEOTIDE SEQUENCE [LARGE SCALE GENOMIC DNA]</scope>
    <source>
        <strain evidence="6 7">DSM 21741</strain>
    </source>
</reference>
<dbReference type="CDD" id="cd01823">
    <property type="entry name" value="SEST_like"/>
    <property type="match status" value="1"/>
</dbReference>
<dbReference type="InterPro" id="IPR013830">
    <property type="entry name" value="SGNH_hydro"/>
</dbReference>
<dbReference type="Proteomes" id="UP000199092">
    <property type="component" value="Chromosome I"/>
</dbReference>
<dbReference type="OrthoDB" id="5503950at2"/>
<dbReference type="EMBL" id="LT629749">
    <property type="protein sequence ID" value="SDR71679.1"/>
    <property type="molecule type" value="Genomic_DNA"/>
</dbReference>
<dbReference type="SUPFAM" id="SSF52266">
    <property type="entry name" value="SGNH hydrolase"/>
    <property type="match status" value="1"/>
</dbReference>
<dbReference type="GO" id="GO:0004806">
    <property type="term" value="F:triacylglycerol lipase activity"/>
    <property type="evidence" value="ECO:0007669"/>
    <property type="project" value="TreeGrafter"/>
</dbReference>
<dbReference type="AlphaFoldDB" id="A0A1H1LCT9"/>
<keyword evidence="7" id="KW-1185">Reference proteome</keyword>
<keyword evidence="6" id="KW-0378">Hydrolase</keyword>
<feature type="compositionally biased region" description="Basic and acidic residues" evidence="3">
    <location>
        <begin position="345"/>
        <end position="363"/>
    </location>
</feature>
<evidence type="ECO:0000313" key="7">
    <source>
        <dbReference type="Proteomes" id="UP000199092"/>
    </source>
</evidence>
<feature type="region of interest" description="Disordered" evidence="3">
    <location>
        <begin position="331"/>
        <end position="363"/>
    </location>
</feature>
<keyword evidence="4" id="KW-0732">Signal</keyword>
<feature type="disulfide bond" evidence="2">
    <location>
        <begin position="55"/>
        <end position="79"/>
    </location>
</feature>
<dbReference type="GO" id="GO:0019433">
    <property type="term" value="P:triglyceride catabolic process"/>
    <property type="evidence" value="ECO:0007669"/>
    <property type="project" value="TreeGrafter"/>
</dbReference>
<feature type="chain" id="PRO_5009253347" evidence="4">
    <location>
        <begin position="28"/>
        <end position="363"/>
    </location>
</feature>
<gene>
    <name evidence="6" type="ORF">SAMN04488543_0182</name>
</gene>
<sequence length="363" mass="37402">MRPTTRRSAVLAAAAVLLALVSPPAQAASGSYVALGDSYASGTGTGRYLGDGTSCQRSVYAYPALVAASRGLALNFRACSGATTADVAALQLGALSGATTHASISVGGNDAGFAAVLTECAKPAWASHCNAAVDRARDVVNGRLPGRLAALFSALRGRAPRAEVVVLGYPRIFNGEDCNAFTWFSPAEQARLNALADLLDARLAAAAAEAGLLFRSPVPAFDGHAVCDRPAWLNGLSRPVAESFHPNRAGHASGQAPLVGSALTGSWVAVSPATVRAAEASAAPLAARQRRYAAQDRTITPQRFAVPDLGSPAIRRAAARAGVRLSSRASIDAADRRYSAQQARARGDRAPRPGREVAGRAER</sequence>
<dbReference type="InterPro" id="IPR036514">
    <property type="entry name" value="SGNH_hydro_sf"/>
</dbReference>
<evidence type="ECO:0000256" key="2">
    <source>
        <dbReference type="PIRSR" id="PIRSR637460-2"/>
    </source>
</evidence>